<organism evidence="1 2">
    <name type="scientific">Funneliformis mosseae</name>
    <name type="common">Endomycorrhizal fungus</name>
    <name type="synonym">Glomus mosseae</name>
    <dbReference type="NCBI Taxonomy" id="27381"/>
    <lineage>
        <taxon>Eukaryota</taxon>
        <taxon>Fungi</taxon>
        <taxon>Fungi incertae sedis</taxon>
        <taxon>Mucoromycota</taxon>
        <taxon>Glomeromycotina</taxon>
        <taxon>Glomeromycetes</taxon>
        <taxon>Glomerales</taxon>
        <taxon>Glomeraceae</taxon>
        <taxon>Funneliformis</taxon>
    </lineage>
</organism>
<comment type="caution">
    <text evidence="1">The sequence shown here is derived from an EMBL/GenBank/DDBJ whole genome shotgun (WGS) entry which is preliminary data.</text>
</comment>
<evidence type="ECO:0000313" key="2">
    <source>
        <dbReference type="Proteomes" id="UP000789375"/>
    </source>
</evidence>
<reference evidence="1" key="1">
    <citation type="submission" date="2021-06" db="EMBL/GenBank/DDBJ databases">
        <authorList>
            <person name="Kallberg Y."/>
            <person name="Tangrot J."/>
            <person name="Rosling A."/>
        </authorList>
    </citation>
    <scope>NUCLEOTIDE SEQUENCE</scope>
    <source>
        <strain evidence="1">87-6 pot B 2015</strain>
    </source>
</reference>
<protein>
    <submittedName>
        <fullName evidence="1">2079_t:CDS:1</fullName>
    </submittedName>
</protein>
<name>A0A9N9HS30_FUNMO</name>
<dbReference type="Proteomes" id="UP000789375">
    <property type="component" value="Unassembled WGS sequence"/>
</dbReference>
<dbReference type="AlphaFoldDB" id="A0A9N9HS30"/>
<feature type="non-terminal residue" evidence="1">
    <location>
        <position position="1"/>
    </location>
</feature>
<sequence length="76" mass="8849">RSTHNTLYDLEFAKDTTDNNTKTMCCNEDIRDAIDDVCGILSKWNDRLIYEYNKGLHESYKISSIKQRSADQKSAR</sequence>
<keyword evidence="2" id="KW-1185">Reference proteome</keyword>
<accession>A0A9N9HS30</accession>
<dbReference type="EMBL" id="CAJVPP010009151">
    <property type="protein sequence ID" value="CAG8702534.1"/>
    <property type="molecule type" value="Genomic_DNA"/>
</dbReference>
<proteinExistence type="predicted"/>
<evidence type="ECO:0000313" key="1">
    <source>
        <dbReference type="EMBL" id="CAG8702534.1"/>
    </source>
</evidence>
<gene>
    <name evidence="1" type="ORF">FMOSSE_LOCUS13889</name>
</gene>